<dbReference type="EnsemblProtists" id="EOD06608">
    <property type="protein sequence ID" value="EOD06608"/>
    <property type="gene ID" value="EMIHUDRAFT_219145"/>
</dbReference>
<feature type="region of interest" description="Disordered" evidence="1">
    <location>
        <begin position="83"/>
        <end position="140"/>
    </location>
</feature>
<proteinExistence type="predicted"/>
<evidence type="ECO:0000256" key="2">
    <source>
        <dbReference type="SAM" id="SignalP"/>
    </source>
</evidence>
<feature type="region of interest" description="Disordered" evidence="1">
    <location>
        <begin position="202"/>
        <end position="303"/>
    </location>
</feature>
<evidence type="ECO:0000313" key="4">
    <source>
        <dbReference type="Proteomes" id="UP000013827"/>
    </source>
</evidence>
<dbReference type="GeneID" id="17252757"/>
<dbReference type="HOGENOM" id="CLU_919602_0_0_1"/>
<keyword evidence="2" id="KW-0732">Signal</keyword>
<feature type="compositionally biased region" description="Low complexity" evidence="1">
    <location>
        <begin position="244"/>
        <end position="267"/>
    </location>
</feature>
<evidence type="ECO:0000313" key="3">
    <source>
        <dbReference type="EnsemblProtists" id="EOD39451"/>
    </source>
</evidence>
<dbReference type="KEGG" id="ehx:EMIHUDRAFT_199910"/>
<dbReference type="KEGG" id="ehx:EMIHUDRAFT_219145"/>
<feature type="signal peptide" evidence="2">
    <location>
        <begin position="1"/>
        <end position="16"/>
    </location>
</feature>
<reference evidence="4" key="1">
    <citation type="journal article" date="2013" name="Nature">
        <title>Pan genome of the phytoplankton Emiliania underpins its global distribution.</title>
        <authorList>
            <person name="Read B.A."/>
            <person name="Kegel J."/>
            <person name="Klute M.J."/>
            <person name="Kuo A."/>
            <person name="Lefebvre S.C."/>
            <person name="Maumus F."/>
            <person name="Mayer C."/>
            <person name="Miller J."/>
            <person name="Monier A."/>
            <person name="Salamov A."/>
            <person name="Young J."/>
            <person name="Aguilar M."/>
            <person name="Claverie J.M."/>
            <person name="Frickenhaus S."/>
            <person name="Gonzalez K."/>
            <person name="Herman E.K."/>
            <person name="Lin Y.C."/>
            <person name="Napier J."/>
            <person name="Ogata H."/>
            <person name="Sarno A.F."/>
            <person name="Shmutz J."/>
            <person name="Schroeder D."/>
            <person name="de Vargas C."/>
            <person name="Verret F."/>
            <person name="von Dassow P."/>
            <person name="Valentin K."/>
            <person name="Van de Peer Y."/>
            <person name="Wheeler G."/>
            <person name="Dacks J.B."/>
            <person name="Delwiche C.F."/>
            <person name="Dyhrman S.T."/>
            <person name="Glockner G."/>
            <person name="John U."/>
            <person name="Richards T."/>
            <person name="Worden A.Z."/>
            <person name="Zhang X."/>
            <person name="Grigoriev I.V."/>
            <person name="Allen A.E."/>
            <person name="Bidle K."/>
            <person name="Borodovsky M."/>
            <person name="Bowler C."/>
            <person name="Brownlee C."/>
            <person name="Cock J.M."/>
            <person name="Elias M."/>
            <person name="Gladyshev V.N."/>
            <person name="Groth M."/>
            <person name="Guda C."/>
            <person name="Hadaegh A."/>
            <person name="Iglesias-Rodriguez M.D."/>
            <person name="Jenkins J."/>
            <person name="Jones B.M."/>
            <person name="Lawson T."/>
            <person name="Leese F."/>
            <person name="Lindquist E."/>
            <person name="Lobanov A."/>
            <person name="Lomsadze A."/>
            <person name="Malik S.B."/>
            <person name="Marsh M.E."/>
            <person name="Mackinder L."/>
            <person name="Mock T."/>
            <person name="Mueller-Roeber B."/>
            <person name="Pagarete A."/>
            <person name="Parker M."/>
            <person name="Probert I."/>
            <person name="Quesneville H."/>
            <person name="Raines C."/>
            <person name="Rensing S.A."/>
            <person name="Riano-Pachon D.M."/>
            <person name="Richier S."/>
            <person name="Rokitta S."/>
            <person name="Shiraiwa Y."/>
            <person name="Soanes D.M."/>
            <person name="van der Giezen M."/>
            <person name="Wahlund T.M."/>
            <person name="Williams B."/>
            <person name="Wilson W."/>
            <person name="Wolfe G."/>
            <person name="Wurch L.L."/>
        </authorList>
    </citation>
    <scope>NUCLEOTIDE SEQUENCE</scope>
</reference>
<keyword evidence="4" id="KW-1185">Reference proteome</keyword>
<dbReference type="Proteomes" id="UP000013827">
    <property type="component" value="Unassembled WGS sequence"/>
</dbReference>
<sequence length="303" mass="32124">MRSATLLLLGLAIVSGARKRQSRAAAVKRRECERGECRGVHDDERTNCVLRCQSQHCYAEVYGAEELEPGEIDTKRQQKFNRCLTTEERQQRSKRSVERQQRRAGGDAGSAAADSDAESDAVPDAEDEAKEQIKAQQEQIRDQQSRIVALEAAVAELRAFSDRSRSSPPRVPGSELDPSELSELGTRLLAERYELQLRVSEAGAPAGASAAAAAGSATGTGEGDASEGAEHTNAYSPPPLSPTSHAGLSAGGVSSAPPASARYPAQRPRSEEVRLRRPPRAVAEDGRGGAGGSNGTLADGARV</sequence>
<dbReference type="RefSeq" id="XP_005759037.1">
    <property type="nucleotide sequence ID" value="XM_005758980.1"/>
</dbReference>
<reference evidence="3" key="2">
    <citation type="submission" date="2024-10" db="UniProtKB">
        <authorList>
            <consortium name="EnsemblProtists"/>
        </authorList>
    </citation>
    <scope>IDENTIFICATION</scope>
</reference>
<feature type="region of interest" description="Disordered" evidence="1">
    <location>
        <begin position="159"/>
        <end position="183"/>
    </location>
</feature>
<accession>A0A0D3KUL6</accession>
<dbReference type="PANTHER" id="PTHR35455">
    <property type="entry name" value="UNNAMED PRODUCT"/>
    <property type="match status" value="1"/>
</dbReference>
<protein>
    <submittedName>
        <fullName evidence="3">Uncharacterized protein</fullName>
    </submittedName>
</protein>
<dbReference type="AlphaFoldDB" id="A0A0D3KUL6"/>
<dbReference type="InterPro" id="IPR031985">
    <property type="entry name" value="DUF4787"/>
</dbReference>
<dbReference type="PaxDb" id="2903-EOD06608"/>
<dbReference type="PANTHER" id="PTHR35455:SF1">
    <property type="entry name" value="AGAP005842-PA"/>
    <property type="match status" value="1"/>
</dbReference>
<dbReference type="GeneID" id="17284722"/>
<feature type="compositionally biased region" description="Basic and acidic residues" evidence="1">
    <location>
        <begin position="85"/>
        <end position="105"/>
    </location>
</feature>
<feature type="compositionally biased region" description="Acidic residues" evidence="1">
    <location>
        <begin position="115"/>
        <end position="129"/>
    </location>
</feature>
<organism evidence="3 4">
    <name type="scientific">Emiliania huxleyi (strain CCMP1516)</name>
    <dbReference type="NCBI Taxonomy" id="280463"/>
    <lineage>
        <taxon>Eukaryota</taxon>
        <taxon>Haptista</taxon>
        <taxon>Haptophyta</taxon>
        <taxon>Prymnesiophyceae</taxon>
        <taxon>Isochrysidales</taxon>
        <taxon>Noelaerhabdaceae</taxon>
        <taxon>Emiliania</taxon>
    </lineage>
</organism>
<dbReference type="EnsemblProtists" id="EOD39451">
    <property type="protein sequence ID" value="EOD39451"/>
    <property type="gene ID" value="EMIHUDRAFT_199910"/>
</dbReference>
<evidence type="ECO:0000256" key="1">
    <source>
        <dbReference type="SAM" id="MobiDB-lite"/>
    </source>
</evidence>
<dbReference type="Pfam" id="PF16029">
    <property type="entry name" value="DUF4787"/>
    <property type="match status" value="1"/>
</dbReference>
<name>A0A0D3KUL6_EMIH1</name>
<feature type="chain" id="PRO_5044053689" evidence="2">
    <location>
        <begin position="17"/>
        <end position="303"/>
    </location>
</feature>
<feature type="compositionally biased region" description="Low complexity" evidence="1">
    <location>
        <begin position="202"/>
        <end position="219"/>
    </location>
</feature>
<dbReference type="RefSeq" id="XP_005791880.1">
    <property type="nucleotide sequence ID" value="XM_005791823.1"/>
</dbReference>